<sequence length="107" mass="12460">MKLFQGKGFQVIYSKESEELQLAMDFLSQVRRHLRVEYKDRRAFLTPFVHLLADPGKKHGMKGVSRLARTLYLLVDFMDADGGTNTLNARCIESELYRLYNELYPEA</sequence>
<dbReference type="RefSeq" id="WP_136010936.1">
    <property type="nucleotide sequence ID" value="NZ_SRYZ01000041.1"/>
</dbReference>
<proteinExistence type="predicted"/>
<keyword evidence="2" id="KW-1185">Reference proteome</keyword>
<dbReference type="EMBL" id="SRYZ01000041">
    <property type="protein sequence ID" value="TGY01718.1"/>
    <property type="molecule type" value="Genomic_DNA"/>
</dbReference>
<reference evidence="1 2" key="1">
    <citation type="submission" date="2019-04" db="EMBL/GenBank/DDBJ databases">
        <title>Microbes associate with the intestines of laboratory mice.</title>
        <authorList>
            <person name="Navarre W."/>
            <person name="Wong E."/>
            <person name="Huang K."/>
            <person name="Tropini C."/>
            <person name="Ng K."/>
            <person name="Yu B."/>
        </authorList>
    </citation>
    <scope>NUCLEOTIDE SEQUENCE [LARGE SCALE GENOMIC DNA]</scope>
    <source>
        <strain evidence="1 2">NM69_E16B</strain>
    </source>
</reference>
<organism evidence="1 2">
    <name type="scientific">Bacteroides muris</name>
    <name type="common">ex Afrizal et al. 2022</name>
    <dbReference type="NCBI Taxonomy" id="2516960"/>
    <lineage>
        <taxon>Bacteria</taxon>
        <taxon>Pseudomonadati</taxon>
        <taxon>Bacteroidota</taxon>
        <taxon>Bacteroidia</taxon>
        <taxon>Bacteroidales</taxon>
        <taxon>Bacteroidaceae</taxon>
        <taxon>Bacteroides</taxon>
    </lineage>
</organism>
<name>A0A4S2AKT2_9BACE</name>
<accession>A0A4S2AKT2</accession>
<comment type="caution">
    <text evidence="1">The sequence shown here is derived from an EMBL/GenBank/DDBJ whole genome shotgun (WGS) entry which is preliminary data.</text>
</comment>
<dbReference type="Proteomes" id="UP000310532">
    <property type="component" value="Unassembled WGS sequence"/>
</dbReference>
<evidence type="ECO:0000313" key="1">
    <source>
        <dbReference type="EMBL" id="TGY01718.1"/>
    </source>
</evidence>
<protein>
    <submittedName>
        <fullName evidence="1">Uncharacterized protein</fullName>
    </submittedName>
</protein>
<gene>
    <name evidence="1" type="ORF">E5355_14675</name>
</gene>
<evidence type="ECO:0000313" key="2">
    <source>
        <dbReference type="Proteomes" id="UP000310532"/>
    </source>
</evidence>
<dbReference type="AlphaFoldDB" id="A0A4S2AKT2"/>